<dbReference type="Gene3D" id="3.40.33.10">
    <property type="entry name" value="CAP"/>
    <property type="match status" value="1"/>
</dbReference>
<evidence type="ECO:0000313" key="3">
    <source>
        <dbReference type="Proteomes" id="UP000533905"/>
    </source>
</evidence>
<dbReference type="Pfam" id="PF00188">
    <property type="entry name" value="CAP"/>
    <property type="match status" value="1"/>
</dbReference>
<evidence type="ECO:0000259" key="1">
    <source>
        <dbReference type="Pfam" id="PF00188"/>
    </source>
</evidence>
<dbReference type="InterPro" id="IPR014044">
    <property type="entry name" value="CAP_dom"/>
</dbReference>
<dbReference type="PANTHER" id="PTHR31157">
    <property type="entry name" value="SCP DOMAIN-CONTAINING PROTEIN"/>
    <property type="match status" value="1"/>
</dbReference>
<proteinExistence type="predicted"/>
<comment type="caution">
    <text evidence="2">The sequence shown here is derived from an EMBL/GenBank/DDBJ whole genome shotgun (WGS) entry which is preliminary data.</text>
</comment>
<dbReference type="PANTHER" id="PTHR31157:SF1">
    <property type="entry name" value="SCP DOMAIN-CONTAINING PROTEIN"/>
    <property type="match status" value="1"/>
</dbReference>
<keyword evidence="3" id="KW-1185">Reference proteome</keyword>
<dbReference type="InterPro" id="IPR035940">
    <property type="entry name" value="CAP_sf"/>
</dbReference>
<dbReference type="CDD" id="cd05379">
    <property type="entry name" value="CAP_bacterial"/>
    <property type="match status" value="1"/>
</dbReference>
<dbReference type="SUPFAM" id="SSF55797">
    <property type="entry name" value="PR-1-like"/>
    <property type="match status" value="1"/>
</dbReference>
<accession>A0A7Y2P0A1</accession>
<sequence>MTAPCATRKTILHPPIPTLAALSFALRPGALPLLLALAVCWPGQAAAAPSPADGAEGLTTLINAYRAAPGACNGRAVASVDALTAHPALARVRIGPATFIETALERAGYAADHAETISVTGPQNAVDAMTVLQEKYCKTLLNPRFSAVGSYRDGNAWTVLLARPSPPLPSATYPDWRDAGQEILARVNAARASGRTCGSQAYPPAAPVRWDAELGQAALAHSQDMAARRYFSHKAKDGSTAAERARRAGYHWQRVGENIAFGQRSPEEAMAGWLESPGHCANIMNPGFTEMGAAYGMASEHRAGIIYWTQVFGRPG</sequence>
<feature type="domain" description="SCP" evidence="1">
    <location>
        <begin position="184"/>
        <end position="312"/>
    </location>
</feature>
<evidence type="ECO:0000313" key="2">
    <source>
        <dbReference type="EMBL" id="NNG24732.1"/>
    </source>
</evidence>
<gene>
    <name evidence="2" type="ORF">HGB41_17225</name>
</gene>
<reference evidence="2 3" key="1">
    <citation type="submission" date="2020-04" db="EMBL/GenBank/DDBJ databases">
        <title>Massilia sp. nov., a cold adapted bacteria isolated from Arctic soil.</title>
        <authorList>
            <person name="Son J."/>
            <person name="Ka J.-O."/>
        </authorList>
    </citation>
    <scope>NUCLEOTIDE SEQUENCE [LARGE SCALE GENOMIC DNA]</scope>
    <source>
        <strain evidence="2 3">ML15P13</strain>
    </source>
</reference>
<dbReference type="Proteomes" id="UP000533905">
    <property type="component" value="Unassembled WGS sequence"/>
</dbReference>
<dbReference type="EMBL" id="JABAIV010000006">
    <property type="protein sequence ID" value="NNG24732.1"/>
    <property type="molecule type" value="Genomic_DNA"/>
</dbReference>
<organism evidence="2 3">
    <name type="scientific">Telluria aromaticivorans</name>
    <dbReference type="NCBI Taxonomy" id="2725995"/>
    <lineage>
        <taxon>Bacteria</taxon>
        <taxon>Pseudomonadati</taxon>
        <taxon>Pseudomonadota</taxon>
        <taxon>Betaproteobacteria</taxon>
        <taxon>Burkholderiales</taxon>
        <taxon>Oxalobacteraceae</taxon>
        <taxon>Telluria group</taxon>
        <taxon>Telluria</taxon>
    </lineage>
</organism>
<protein>
    <submittedName>
        <fullName evidence="2">CAP domain-containing protein</fullName>
    </submittedName>
</protein>
<name>A0A7Y2P0A1_9BURK</name>
<dbReference type="AlphaFoldDB" id="A0A7Y2P0A1"/>